<dbReference type="Proteomes" id="UP000030748">
    <property type="component" value="Unassembled WGS sequence"/>
</dbReference>
<dbReference type="PANTHER" id="PTHR46162">
    <property type="entry name" value="TRAF-LIKE FAMILY PROTEIN"/>
    <property type="match status" value="1"/>
</dbReference>
<dbReference type="Gene3D" id="2.60.210.10">
    <property type="entry name" value="Apoptosis, Tumor Necrosis Factor Receptor Associated Protein 2, Chain A"/>
    <property type="match status" value="2"/>
</dbReference>
<keyword evidence="3" id="KW-1185">Reference proteome</keyword>
<gene>
    <name evidence="2" type="ORF">MIMGU_mgv1a018766mg</name>
</gene>
<dbReference type="InterPro" id="IPR002083">
    <property type="entry name" value="MATH/TRAF_dom"/>
</dbReference>
<proteinExistence type="predicted"/>
<dbReference type="SUPFAM" id="SSF49599">
    <property type="entry name" value="TRAF domain-like"/>
    <property type="match status" value="2"/>
</dbReference>
<feature type="domain" description="MATH" evidence="1">
    <location>
        <begin position="10"/>
        <end position="139"/>
    </location>
</feature>
<name>A0A022RKR1_ERYGU</name>
<feature type="domain" description="MATH" evidence="1">
    <location>
        <begin position="159"/>
        <end position="278"/>
    </location>
</feature>
<dbReference type="Pfam" id="PF22486">
    <property type="entry name" value="MATH_2"/>
    <property type="match status" value="2"/>
</dbReference>
<evidence type="ECO:0000313" key="2">
    <source>
        <dbReference type="EMBL" id="EYU41007.1"/>
    </source>
</evidence>
<evidence type="ECO:0000313" key="3">
    <source>
        <dbReference type="Proteomes" id="UP000030748"/>
    </source>
</evidence>
<dbReference type="PROSITE" id="PS50144">
    <property type="entry name" value="MATH"/>
    <property type="match status" value="2"/>
</dbReference>
<evidence type="ECO:0000259" key="1">
    <source>
        <dbReference type="PROSITE" id="PS50144"/>
    </source>
</evidence>
<dbReference type="CDD" id="cd00121">
    <property type="entry name" value="MATH"/>
    <property type="match status" value="2"/>
</dbReference>
<feature type="non-terminal residue" evidence="2">
    <location>
        <position position="1"/>
    </location>
</feature>
<organism evidence="2 3">
    <name type="scientific">Erythranthe guttata</name>
    <name type="common">Yellow monkey flower</name>
    <name type="synonym">Mimulus guttatus</name>
    <dbReference type="NCBI Taxonomy" id="4155"/>
    <lineage>
        <taxon>Eukaryota</taxon>
        <taxon>Viridiplantae</taxon>
        <taxon>Streptophyta</taxon>
        <taxon>Embryophyta</taxon>
        <taxon>Tracheophyta</taxon>
        <taxon>Spermatophyta</taxon>
        <taxon>Magnoliopsida</taxon>
        <taxon>eudicotyledons</taxon>
        <taxon>Gunneridae</taxon>
        <taxon>Pentapetalae</taxon>
        <taxon>asterids</taxon>
        <taxon>lamiids</taxon>
        <taxon>Lamiales</taxon>
        <taxon>Phrymaceae</taxon>
        <taxon>Erythranthe</taxon>
    </lineage>
</organism>
<dbReference type="InterPro" id="IPR008974">
    <property type="entry name" value="TRAF-like"/>
</dbReference>
<dbReference type="SMART" id="SM00061">
    <property type="entry name" value="MATH"/>
    <property type="match status" value="2"/>
</dbReference>
<accession>A0A022RKR1</accession>
<protein>
    <recommendedName>
        <fullName evidence="1">MATH domain-containing protein</fullName>
    </recommendedName>
</protein>
<dbReference type="EMBL" id="KI630370">
    <property type="protein sequence ID" value="EYU41007.1"/>
    <property type="molecule type" value="Genomic_DNA"/>
</dbReference>
<dbReference type="AlphaFoldDB" id="A0A022RKR1"/>
<reference evidence="2 3" key="1">
    <citation type="journal article" date="2013" name="Proc. Natl. Acad. Sci. U.S.A.">
        <title>Fine-scale variation in meiotic recombination in Mimulus inferred from population shotgun sequencing.</title>
        <authorList>
            <person name="Hellsten U."/>
            <person name="Wright K.M."/>
            <person name="Jenkins J."/>
            <person name="Shu S."/>
            <person name="Yuan Y."/>
            <person name="Wessler S.R."/>
            <person name="Schmutz J."/>
            <person name="Willis J.H."/>
            <person name="Rokhsar D.S."/>
        </authorList>
    </citation>
    <scope>NUCLEOTIDE SEQUENCE [LARGE SCALE GENOMIC DNA]</scope>
    <source>
        <strain evidence="3">cv. DUN x IM62</strain>
    </source>
</reference>
<dbReference type="eggNOG" id="KOG1987">
    <property type="taxonomic scope" value="Eukaryota"/>
</dbReference>
<dbReference type="PANTHER" id="PTHR46162:SF20">
    <property type="entry name" value="UBIQUITIN CARBOXYL-TERMINAL HYDROLASE 7-LIKE ISOFORM X1"/>
    <property type="match status" value="1"/>
</dbReference>
<sequence>LPTETREASPANFLIKIESFYKCGIHKYETKEFAAGEYKWRLIIYPNGDDNIVGKEYISVYLAMVDTSSLPANWEVNAVFSIFLLNHNSGNYLSSLGRTRRFQGVKSEWGFPNFISKKIMSDPSNGYLFRDSCVFGAEVFVIKREAVIEYLCLKNFDIPYKRDWLISNFSKLEDVWESNEFSAGGHKWKIRLNPKANGRKHVAIFLHNVGSEIVKASFTICIKDQLNDSEHEKQTTTNHWFTSTSPNWGWPTFMEIATMNDPKKGFIVNDSCLLHIEISCIEDVAQY</sequence>